<dbReference type="GO" id="GO:0016787">
    <property type="term" value="F:hydrolase activity"/>
    <property type="evidence" value="ECO:0007669"/>
    <property type="project" value="UniProtKB-KW"/>
</dbReference>
<evidence type="ECO:0000313" key="2">
    <source>
        <dbReference type="EMBL" id="VFU16140.1"/>
    </source>
</evidence>
<evidence type="ECO:0000259" key="1">
    <source>
        <dbReference type="Pfam" id="PF20408"/>
    </source>
</evidence>
<name>A0A485M550_9ZZZZ</name>
<dbReference type="EMBL" id="CAADRM010000116">
    <property type="protein sequence ID" value="VFU16140.1"/>
    <property type="molecule type" value="Genomic_DNA"/>
</dbReference>
<sequence length="228" mass="25394">MACEEYVFIPIKGDKKISGIVSIPDQFVREKKPAVILAHGAGNGMFHPLLIHMANVLAEAGYLCLRFNFLYRDEEKKTPDSEGVLEATWVKVYEYLKNHPLYKPSFIVAAGKSMGGRIASQVAADNLIQVRGLIFLGYPLHPPGKTDTLRDRHLYHIRVPMLFFTGSRDPFCNLDKLSEVLAKTDSVSTLEVIEGGDHSFKVPGSSGVSDRETYARILGKTLSWLKTI</sequence>
<dbReference type="PANTHER" id="PTHR13136:SF11">
    <property type="entry name" value="TESTIS-EXPRESSED PROTEIN 30"/>
    <property type="match status" value="1"/>
</dbReference>
<dbReference type="InterPro" id="IPR029058">
    <property type="entry name" value="AB_hydrolase_fold"/>
</dbReference>
<organism evidence="2">
    <name type="scientific">anaerobic digester metagenome</name>
    <dbReference type="NCBI Taxonomy" id="1263854"/>
    <lineage>
        <taxon>unclassified sequences</taxon>
        <taxon>metagenomes</taxon>
        <taxon>ecological metagenomes</taxon>
    </lineage>
</organism>
<dbReference type="AlphaFoldDB" id="A0A485M550"/>
<dbReference type="Gene3D" id="3.40.50.1820">
    <property type="entry name" value="alpha/beta hydrolase"/>
    <property type="match status" value="1"/>
</dbReference>
<dbReference type="Pfam" id="PF20408">
    <property type="entry name" value="Abhydrolase_11"/>
    <property type="match status" value="1"/>
</dbReference>
<dbReference type="SUPFAM" id="SSF53474">
    <property type="entry name" value="alpha/beta-Hydrolases"/>
    <property type="match status" value="1"/>
</dbReference>
<gene>
    <name evidence="2" type="ORF">SCFA_510010</name>
</gene>
<keyword evidence="2" id="KW-0378">Hydrolase</keyword>
<dbReference type="InterPro" id="IPR026555">
    <property type="entry name" value="NSL3/Tex30"/>
</dbReference>
<accession>A0A485M550</accession>
<dbReference type="InterPro" id="IPR046879">
    <property type="entry name" value="KANL3/Tex30_Abhydrolase"/>
</dbReference>
<dbReference type="PANTHER" id="PTHR13136">
    <property type="entry name" value="TESTIS DEVELOPMENT PROTEIN PRTD"/>
    <property type="match status" value="1"/>
</dbReference>
<reference evidence="2" key="1">
    <citation type="submission" date="2019-03" db="EMBL/GenBank/DDBJ databases">
        <authorList>
            <person name="Hao L."/>
        </authorList>
    </citation>
    <scope>NUCLEOTIDE SEQUENCE</scope>
</reference>
<proteinExistence type="predicted"/>
<protein>
    <submittedName>
        <fullName evidence="2">Alpha/beta hydrolase family protein</fullName>
    </submittedName>
</protein>
<feature type="domain" description="KANL3/Tex30 alpha/beta hydrolase-like" evidence="1">
    <location>
        <begin position="32"/>
        <end position="224"/>
    </location>
</feature>